<dbReference type="InterPro" id="IPR036291">
    <property type="entry name" value="NAD(P)-bd_dom_sf"/>
</dbReference>
<dbReference type="Proteomes" id="UP000479710">
    <property type="component" value="Unassembled WGS sequence"/>
</dbReference>
<organism evidence="1 2">
    <name type="scientific">Oryza meyeriana var. granulata</name>
    <dbReference type="NCBI Taxonomy" id="110450"/>
    <lineage>
        <taxon>Eukaryota</taxon>
        <taxon>Viridiplantae</taxon>
        <taxon>Streptophyta</taxon>
        <taxon>Embryophyta</taxon>
        <taxon>Tracheophyta</taxon>
        <taxon>Spermatophyta</taxon>
        <taxon>Magnoliopsida</taxon>
        <taxon>Liliopsida</taxon>
        <taxon>Poales</taxon>
        <taxon>Poaceae</taxon>
        <taxon>BOP clade</taxon>
        <taxon>Oryzoideae</taxon>
        <taxon>Oryzeae</taxon>
        <taxon>Oryzinae</taxon>
        <taxon>Oryza</taxon>
        <taxon>Oryza meyeriana</taxon>
    </lineage>
</organism>
<reference evidence="1 2" key="1">
    <citation type="submission" date="2019-11" db="EMBL/GenBank/DDBJ databases">
        <title>Whole genome sequence of Oryza granulata.</title>
        <authorList>
            <person name="Li W."/>
        </authorList>
    </citation>
    <scope>NUCLEOTIDE SEQUENCE [LARGE SCALE GENOMIC DNA]</scope>
    <source>
        <strain evidence="2">cv. Menghai</strain>
        <tissue evidence="1">Leaf</tissue>
    </source>
</reference>
<comment type="caution">
    <text evidence="1">The sequence shown here is derived from an EMBL/GenBank/DDBJ whole genome shotgun (WGS) entry which is preliminary data.</text>
</comment>
<dbReference type="EMBL" id="SPHZ02000008">
    <property type="protein sequence ID" value="KAF0902119.1"/>
    <property type="molecule type" value="Genomic_DNA"/>
</dbReference>
<accession>A0A6G1CPS1</accession>
<dbReference type="Gene3D" id="3.40.50.720">
    <property type="entry name" value="NAD(P)-binding Rossmann-like Domain"/>
    <property type="match status" value="1"/>
</dbReference>
<evidence type="ECO:0000313" key="1">
    <source>
        <dbReference type="EMBL" id="KAF0902119.1"/>
    </source>
</evidence>
<protein>
    <submittedName>
        <fullName evidence="1">Uncharacterized protein</fullName>
    </submittedName>
</protein>
<dbReference type="OrthoDB" id="294295at2759"/>
<keyword evidence="2" id="KW-1185">Reference proteome</keyword>
<gene>
    <name evidence="1" type="ORF">E2562_012887</name>
</gene>
<evidence type="ECO:0000313" key="2">
    <source>
        <dbReference type="Proteomes" id="UP000479710"/>
    </source>
</evidence>
<name>A0A6G1CPS1_9ORYZ</name>
<sequence>MVGSDFSPTKLFPVATTLERHGRLDVLCNNAGVLGRQARGAKSIAALDIDEFAHVLRVNALGKIILWRFTGAG</sequence>
<dbReference type="SUPFAM" id="SSF51735">
    <property type="entry name" value="NAD(P)-binding Rossmann-fold domains"/>
    <property type="match status" value="1"/>
</dbReference>
<dbReference type="AlphaFoldDB" id="A0A6G1CPS1"/>
<proteinExistence type="predicted"/>